<keyword evidence="1" id="KW-1133">Transmembrane helix</keyword>
<evidence type="ECO:0000313" key="3">
    <source>
        <dbReference type="Proteomes" id="UP000561045"/>
    </source>
</evidence>
<comment type="caution">
    <text evidence="2">The sequence shown here is derived from an EMBL/GenBank/DDBJ whole genome shotgun (WGS) entry which is preliminary data.</text>
</comment>
<sequence length="71" mass="7928">MRTTVDTMIKWLLVVVLVALASGLFDGWLRARFPRGLPGDLRLRLGGREVRVALGMTVLLSLLATLLLRRL</sequence>
<keyword evidence="3" id="KW-1185">Reference proteome</keyword>
<evidence type="ECO:0008006" key="4">
    <source>
        <dbReference type="Google" id="ProtNLM"/>
    </source>
</evidence>
<keyword evidence="1" id="KW-0472">Membrane</keyword>
<protein>
    <recommendedName>
        <fullName evidence="4">DUF2905 domain-containing protein</fullName>
    </recommendedName>
</protein>
<keyword evidence="1" id="KW-0812">Transmembrane</keyword>
<accession>A0A840BJN4</accession>
<dbReference type="AlphaFoldDB" id="A0A840BJN4"/>
<feature type="transmembrane region" description="Helical" evidence="1">
    <location>
        <begin position="12"/>
        <end position="30"/>
    </location>
</feature>
<gene>
    <name evidence="2" type="ORF">GGR36_003097</name>
</gene>
<feature type="transmembrane region" description="Helical" evidence="1">
    <location>
        <begin position="50"/>
        <end position="68"/>
    </location>
</feature>
<evidence type="ECO:0000256" key="1">
    <source>
        <dbReference type="SAM" id="Phobius"/>
    </source>
</evidence>
<dbReference type="RefSeq" id="WP_338086709.1">
    <property type="nucleotide sequence ID" value="NZ_BAABLE010000005.1"/>
</dbReference>
<dbReference type="InterPro" id="IPR021320">
    <property type="entry name" value="DUF2905"/>
</dbReference>
<reference evidence="2 3" key="1">
    <citation type="submission" date="2020-08" db="EMBL/GenBank/DDBJ databases">
        <title>Genomic Encyclopedia of Type Strains, Phase IV (KMG-IV): sequencing the most valuable type-strain genomes for metagenomic binning, comparative biology and taxonomic classification.</title>
        <authorList>
            <person name="Goeker M."/>
        </authorList>
    </citation>
    <scope>NUCLEOTIDE SEQUENCE [LARGE SCALE GENOMIC DNA]</scope>
    <source>
        <strain evidence="2 3">DSM 106739</strain>
    </source>
</reference>
<organism evidence="2 3">
    <name type="scientific">Niveibacterium umoris</name>
    <dbReference type="NCBI Taxonomy" id="1193620"/>
    <lineage>
        <taxon>Bacteria</taxon>
        <taxon>Pseudomonadati</taxon>
        <taxon>Pseudomonadota</taxon>
        <taxon>Betaproteobacteria</taxon>
        <taxon>Rhodocyclales</taxon>
        <taxon>Rhodocyclaceae</taxon>
        <taxon>Niveibacterium</taxon>
    </lineage>
</organism>
<dbReference type="Pfam" id="PF11146">
    <property type="entry name" value="DUF2905"/>
    <property type="match status" value="1"/>
</dbReference>
<name>A0A840BJN4_9RHOO</name>
<evidence type="ECO:0000313" key="2">
    <source>
        <dbReference type="EMBL" id="MBB4013751.1"/>
    </source>
</evidence>
<proteinExistence type="predicted"/>
<dbReference type="EMBL" id="JACIET010000002">
    <property type="protein sequence ID" value="MBB4013751.1"/>
    <property type="molecule type" value="Genomic_DNA"/>
</dbReference>
<dbReference type="Proteomes" id="UP000561045">
    <property type="component" value="Unassembled WGS sequence"/>
</dbReference>